<dbReference type="Proteomes" id="UP000823388">
    <property type="component" value="Chromosome 4K"/>
</dbReference>
<dbReference type="EMBL" id="CM029043">
    <property type="protein sequence ID" value="KAG2612356.1"/>
    <property type="molecule type" value="Genomic_DNA"/>
</dbReference>
<name>A0A8T0TU53_PANVG</name>
<dbReference type="AlphaFoldDB" id="A0A8T0TU53"/>
<comment type="caution">
    <text evidence="1">The sequence shown here is derived from an EMBL/GenBank/DDBJ whole genome shotgun (WGS) entry which is preliminary data.</text>
</comment>
<keyword evidence="2" id="KW-1185">Reference proteome</keyword>
<protein>
    <submittedName>
        <fullName evidence="1">Uncharacterized protein</fullName>
    </submittedName>
</protein>
<accession>A0A8T0TU53</accession>
<evidence type="ECO:0000313" key="2">
    <source>
        <dbReference type="Proteomes" id="UP000823388"/>
    </source>
</evidence>
<evidence type="ECO:0000313" key="1">
    <source>
        <dbReference type="EMBL" id="KAG2612356.1"/>
    </source>
</evidence>
<proteinExistence type="predicted"/>
<organism evidence="1 2">
    <name type="scientific">Panicum virgatum</name>
    <name type="common">Blackwell switchgrass</name>
    <dbReference type="NCBI Taxonomy" id="38727"/>
    <lineage>
        <taxon>Eukaryota</taxon>
        <taxon>Viridiplantae</taxon>
        <taxon>Streptophyta</taxon>
        <taxon>Embryophyta</taxon>
        <taxon>Tracheophyta</taxon>
        <taxon>Spermatophyta</taxon>
        <taxon>Magnoliopsida</taxon>
        <taxon>Liliopsida</taxon>
        <taxon>Poales</taxon>
        <taxon>Poaceae</taxon>
        <taxon>PACMAD clade</taxon>
        <taxon>Panicoideae</taxon>
        <taxon>Panicodae</taxon>
        <taxon>Paniceae</taxon>
        <taxon>Panicinae</taxon>
        <taxon>Panicum</taxon>
        <taxon>Panicum sect. Hiantes</taxon>
    </lineage>
</organism>
<gene>
    <name evidence="1" type="ORF">PVAP13_4KG279205</name>
</gene>
<reference evidence="1" key="1">
    <citation type="submission" date="2020-05" db="EMBL/GenBank/DDBJ databases">
        <title>WGS assembly of Panicum virgatum.</title>
        <authorList>
            <person name="Lovell J.T."/>
            <person name="Jenkins J."/>
            <person name="Shu S."/>
            <person name="Juenger T.E."/>
            <person name="Schmutz J."/>
        </authorList>
    </citation>
    <scope>NUCLEOTIDE SEQUENCE</scope>
    <source>
        <strain evidence="1">AP13</strain>
    </source>
</reference>
<sequence>MELVSGLCYRKQPPTIPSCKPSAAISCLLRTQEHCASRKET</sequence>